<dbReference type="InterPro" id="IPR050833">
    <property type="entry name" value="Poly_Biosynth_Transport"/>
</dbReference>
<evidence type="ECO:0000313" key="8">
    <source>
        <dbReference type="Proteomes" id="UP000254467"/>
    </source>
</evidence>
<sequence>MRSLSMATIFAALSGFVVIWVAQWPLDAETQMRYFQAYWGLFFASAGVIDGITQETTRAVAAQTSQARSAEVRSARSADPWRFGGIVTIVVFAVAVTAGFFAMSSVVPPAPGLATGLLAFGLVSYVFQAVLSGILSGANLWGQYASLVALDSGIRLVLALAAWGFGWGLEAFLLITVIGALSWVVVLAGSSSARAAIGAQLDVSPGPFARRVVQAMLASGANAALITGYPTFLNAAFPHEDPTTTITIAGIINAVTLTRAPILVPLQRFQSMLVVKFVEAGRGIYRALIMPIAAVLGVGVAGFVAASLVGPWILDVAFKPELFVNGLTLGLLTFASSLTGSLMITGTAVLALEQHGWYVAGWLTASAVAYLILFAAPLGLVASVIVSLVAGPLAGAVVHLLGLGRARSRRPVLD</sequence>
<feature type="transmembrane region" description="Helical" evidence="6">
    <location>
        <begin position="113"/>
        <end position="135"/>
    </location>
</feature>
<gene>
    <name evidence="7" type="ORF">NCTC11862_01292</name>
</gene>
<evidence type="ECO:0000256" key="5">
    <source>
        <dbReference type="ARBA" id="ARBA00023136"/>
    </source>
</evidence>
<feature type="transmembrane region" description="Helical" evidence="6">
    <location>
        <begin position="6"/>
        <end position="26"/>
    </location>
</feature>
<feature type="transmembrane region" description="Helical" evidence="6">
    <location>
        <begin position="357"/>
        <end position="376"/>
    </location>
</feature>
<evidence type="ECO:0000256" key="4">
    <source>
        <dbReference type="ARBA" id="ARBA00022989"/>
    </source>
</evidence>
<dbReference type="EMBL" id="UFXQ01000001">
    <property type="protein sequence ID" value="STC69497.1"/>
    <property type="molecule type" value="Genomic_DNA"/>
</dbReference>
<feature type="transmembrane region" description="Helical" evidence="6">
    <location>
        <begin position="382"/>
        <end position="403"/>
    </location>
</feature>
<keyword evidence="5 6" id="KW-0472">Membrane</keyword>
<evidence type="ECO:0000256" key="2">
    <source>
        <dbReference type="ARBA" id="ARBA00022475"/>
    </source>
</evidence>
<keyword evidence="2" id="KW-1003">Cell membrane</keyword>
<proteinExistence type="predicted"/>
<evidence type="ECO:0000256" key="6">
    <source>
        <dbReference type="SAM" id="Phobius"/>
    </source>
</evidence>
<dbReference type="AlphaFoldDB" id="A0A376CMQ9"/>
<keyword evidence="8" id="KW-1185">Reference proteome</keyword>
<evidence type="ECO:0000313" key="7">
    <source>
        <dbReference type="EMBL" id="STC69497.1"/>
    </source>
</evidence>
<evidence type="ECO:0000256" key="3">
    <source>
        <dbReference type="ARBA" id="ARBA00022692"/>
    </source>
</evidence>
<feature type="transmembrane region" description="Helical" evidence="6">
    <location>
        <begin position="147"/>
        <end position="165"/>
    </location>
</feature>
<evidence type="ECO:0000256" key="1">
    <source>
        <dbReference type="ARBA" id="ARBA00004651"/>
    </source>
</evidence>
<name>A0A376CMQ9_9CORY</name>
<dbReference type="PANTHER" id="PTHR30250">
    <property type="entry name" value="PST FAMILY PREDICTED COLANIC ACID TRANSPORTER"/>
    <property type="match status" value="1"/>
</dbReference>
<dbReference type="RefSeq" id="WP_040429417.1">
    <property type="nucleotide sequence ID" value="NZ_LDYD01000005.1"/>
</dbReference>
<protein>
    <submittedName>
        <fullName evidence="7">Hypothetical membrane protein</fullName>
    </submittedName>
</protein>
<feature type="transmembrane region" description="Helical" evidence="6">
    <location>
        <begin position="171"/>
        <end position="191"/>
    </location>
</feature>
<feature type="transmembrane region" description="Helical" evidence="6">
    <location>
        <begin position="83"/>
        <end position="107"/>
    </location>
</feature>
<comment type="subcellular location">
    <subcellularLocation>
        <location evidence="1">Cell membrane</location>
        <topology evidence="1">Multi-pass membrane protein</topology>
    </subcellularLocation>
</comment>
<organism evidence="7 8">
    <name type="scientific">Corynebacterium pilosum</name>
    <dbReference type="NCBI Taxonomy" id="35756"/>
    <lineage>
        <taxon>Bacteria</taxon>
        <taxon>Bacillati</taxon>
        <taxon>Actinomycetota</taxon>
        <taxon>Actinomycetes</taxon>
        <taxon>Mycobacteriales</taxon>
        <taxon>Corynebacteriaceae</taxon>
        <taxon>Corynebacterium</taxon>
    </lineage>
</organism>
<accession>A0A376CMQ9</accession>
<dbReference type="PANTHER" id="PTHR30250:SF11">
    <property type="entry name" value="O-ANTIGEN TRANSPORTER-RELATED"/>
    <property type="match status" value="1"/>
</dbReference>
<dbReference type="Proteomes" id="UP000254467">
    <property type="component" value="Unassembled WGS sequence"/>
</dbReference>
<keyword evidence="4 6" id="KW-1133">Transmembrane helix</keyword>
<dbReference type="STRING" id="35756.GCA_001044155_00734"/>
<dbReference type="GO" id="GO:0005886">
    <property type="term" value="C:plasma membrane"/>
    <property type="evidence" value="ECO:0007669"/>
    <property type="project" value="UniProtKB-SubCell"/>
</dbReference>
<feature type="transmembrane region" description="Helical" evidence="6">
    <location>
        <begin position="326"/>
        <end position="350"/>
    </location>
</feature>
<feature type="transmembrane region" description="Helical" evidence="6">
    <location>
        <begin position="287"/>
        <end position="314"/>
    </location>
</feature>
<dbReference type="OrthoDB" id="4771963at2"/>
<keyword evidence="3 6" id="KW-0812">Transmembrane</keyword>
<reference evidence="7 8" key="1">
    <citation type="submission" date="2018-06" db="EMBL/GenBank/DDBJ databases">
        <authorList>
            <consortium name="Pathogen Informatics"/>
            <person name="Doyle S."/>
        </authorList>
    </citation>
    <scope>NUCLEOTIDE SEQUENCE [LARGE SCALE GENOMIC DNA]</scope>
    <source>
        <strain evidence="7 8">NCTC11862</strain>
    </source>
</reference>